<dbReference type="GO" id="GO:0051301">
    <property type="term" value="P:cell division"/>
    <property type="evidence" value="ECO:0007669"/>
    <property type="project" value="TreeGrafter"/>
</dbReference>
<dbReference type="PROSITE" id="PS50005">
    <property type="entry name" value="TPR"/>
    <property type="match status" value="1"/>
</dbReference>
<sequence>MQKIKSCPLKLLIIGLCFFHFQLLHAQSSLRTNSSVETEYNQARDYYQKGQRSLAYPIFKSLYYNSSIKRNSTGLSPNTKANIRYYTLETGLSLDDSTMLKDAKEFAEETIDPVRSQMMCFHLGEYYYRRQKFLEAIKFYSKGGFSNLSKEDMATAKFHKGYAYFQIGDRVSASPLLYAVSNSEKDSNYYDANYYYGFIALDEKDYEQSLKCFQTVENVPRYKSMVPYYITEVYYFSGDLNKAISYGRSSLSNNGKLFLANDLQLLIGRSYFEKSDFEKALPFLRNYADVTPSVQREDQYKLAYCYYQNKEFQNAVNGFSSIVDSTSRDSVYQNSLYFLASSYLWLGDKKKAQSAYYECAKIMDNVSQKENAFFNYIKLSYSLGENDTALSALNQFNTLFPNSTNSQDAQDLNVILLADNKKYKEAYKMIMDMGTPSSAIQQVYPSIMLGYSLDLINEEKYSAAKDVLVDITNAPYNEKEKQVTYFYLGKVFYSLGQYDTSVMAISAYLNKPVVQGDANIENAYYTLGYDYLNVKDYHNALIFFRKVATNINSSSNELAMDAFRRQGDCYYVTREYAKALYIYNALIKNNYSNIEYCYSQKGQIAKAQGNQEEAITNYQLAEKSMAENKPSSDIQYELATTYMSQGDYAKAVTPLQAIVKRSYISDSLYANAYLSLGVCQYNLNNYNQAQDAFERVVLKFPNTDQAKTSNEYLKLVYGNLNRPEAFVKVNKRIGQNISEGAQDTLYYQTATNLYESKKWSEAKEAYQKYIDKYPNGSKVLDSKFYIANILFQKNKDTSNSIPYYQYIVDHLPNNYQEDALYNLAKINYFKLKDYDNALSQFSQLKMLTSDLAIKLECIKASIRIQFKLNRWENAYTNANELLNYKDIKPDDKQMAYLIIGKNLENEKKLDEAMSNYNKVVALGNSVFSAEAQYHVAEIFFKQNKLNDAEKTAFGVQKIGVSDYWIEKSYILLGEIYFEKKDYFNANATLKSIVDNSTDATLKKEAQTILDKVVKASPSQETQTNN</sequence>
<dbReference type="InterPro" id="IPR006597">
    <property type="entry name" value="Sel1-like"/>
</dbReference>
<proteinExistence type="predicted"/>
<organism evidence="3 4">
    <name type="scientific">Pseudopedobacter saltans</name>
    <dbReference type="NCBI Taxonomy" id="151895"/>
    <lineage>
        <taxon>Bacteria</taxon>
        <taxon>Pseudomonadati</taxon>
        <taxon>Bacteroidota</taxon>
        <taxon>Sphingobacteriia</taxon>
        <taxon>Sphingobacteriales</taxon>
        <taxon>Sphingobacteriaceae</taxon>
        <taxon>Pseudopedobacter</taxon>
    </lineage>
</organism>
<dbReference type="InterPro" id="IPR011990">
    <property type="entry name" value="TPR-like_helical_dom_sf"/>
</dbReference>
<dbReference type="EMBL" id="QFOI01000384">
    <property type="protein sequence ID" value="PZP43197.1"/>
    <property type="molecule type" value="Genomic_DNA"/>
</dbReference>
<dbReference type="PANTHER" id="PTHR12558">
    <property type="entry name" value="CELL DIVISION CYCLE 16,23,27"/>
    <property type="match status" value="1"/>
</dbReference>
<reference evidence="3 4" key="1">
    <citation type="submission" date="2017-11" db="EMBL/GenBank/DDBJ databases">
        <title>Infants hospitalized years apart are colonized by the same room-sourced microbial strains.</title>
        <authorList>
            <person name="Brooks B."/>
            <person name="Olm M.R."/>
            <person name="Firek B.A."/>
            <person name="Baker R."/>
            <person name="Thomas B.C."/>
            <person name="Morowitz M.J."/>
            <person name="Banfield J.F."/>
        </authorList>
    </citation>
    <scope>NUCLEOTIDE SEQUENCE [LARGE SCALE GENOMIC DNA]</scope>
    <source>
        <strain evidence="3">S2_009_000_R2_76</strain>
    </source>
</reference>
<gene>
    <name evidence="3" type="ORF">DI598_16005</name>
</gene>
<feature type="chain" id="PRO_5015867310" evidence="2">
    <location>
        <begin position="27"/>
        <end position="1025"/>
    </location>
</feature>
<evidence type="ECO:0000313" key="3">
    <source>
        <dbReference type="EMBL" id="PZP43197.1"/>
    </source>
</evidence>
<comment type="caution">
    <text evidence="3">The sequence shown here is derived from an EMBL/GenBank/DDBJ whole genome shotgun (WGS) entry which is preliminary data.</text>
</comment>
<dbReference type="SMART" id="SM00028">
    <property type="entry name" value="TPR"/>
    <property type="match status" value="13"/>
</dbReference>
<dbReference type="SUPFAM" id="SSF48452">
    <property type="entry name" value="TPR-like"/>
    <property type="match status" value="5"/>
</dbReference>
<name>A0A2W5ENQ2_9SPHI</name>
<keyword evidence="1" id="KW-0802">TPR repeat</keyword>
<dbReference type="Pfam" id="PF13174">
    <property type="entry name" value="TPR_6"/>
    <property type="match status" value="4"/>
</dbReference>
<dbReference type="AlphaFoldDB" id="A0A2W5ENQ2"/>
<dbReference type="InterPro" id="IPR019734">
    <property type="entry name" value="TPR_rpt"/>
</dbReference>
<feature type="signal peptide" evidence="2">
    <location>
        <begin position="1"/>
        <end position="26"/>
    </location>
</feature>
<protein>
    <submittedName>
        <fullName evidence="3">Uncharacterized protein</fullName>
    </submittedName>
</protein>
<dbReference type="Proteomes" id="UP000249645">
    <property type="component" value="Unassembled WGS sequence"/>
</dbReference>
<keyword evidence="2" id="KW-0732">Signal</keyword>
<evidence type="ECO:0000313" key="4">
    <source>
        <dbReference type="Proteomes" id="UP000249645"/>
    </source>
</evidence>
<evidence type="ECO:0000256" key="2">
    <source>
        <dbReference type="SAM" id="SignalP"/>
    </source>
</evidence>
<accession>A0A2W5ENQ2</accession>
<dbReference type="PANTHER" id="PTHR12558:SF44">
    <property type="entry name" value="TETRATRICOPEPTIDE REPEAT-CONTAINING PROTEIN"/>
    <property type="match status" value="1"/>
</dbReference>
<dbReference type="Gene3D" id="1.25.40.10">
    <property type="entry name" value="Tetratricopeptide repeat domain"/>
    <property type="match status" value="6"/>
</dbReference>
<dbReference type="SMART" id="SM00671">
    <property type="entry name" value="SEL1"/>
    <property type="match status" value="4"/>
</dbReference>
<evidence type="ECO:0000256" key="1">
    <source>
        <dbReference type="PROSITE-ProRule" id="PRU00339"/>
    </source>
</evidence>
<feature type="repeat" description="TPR" evidence="1">
    <location>
        <begin position="670"/>
        <end position="703"/>
    </location>
</feature>